<dbReference type="OrthoDB" id="9805479at2"/>
<comment type="subcellular location">
    <subcellularLocation>
        <location evidence="1">Cell membrane</location>
        <topology evidence="1">Multi-pass membrane protein</topology>
    </subcellularLocation>
</comment>
<name>A0A0N8HA94_9BACT</name>
<feature type="transmembrane region" description="Helical" evidence="1">
    <location>
        <begin position="51"/>
        <end position="72"/>
    </location>
</feature>
<keyword evidence="1" id="KW-0813">Transport</keyword>
<proteinExistence type="inferred from homology"/>
<keyword evidence="1" id="KW-1003">Cell membrane</keyword>
<dbReference type="Proteomes" id="UP000050454">
    <property type="component" value="Unassembled WGS sequence"/>
</dbReference>
<evidence type="ECO:0000313" key="2">
    <source>
        <dbReference type="EMBL" id="KPM49540.1"/>
    </source>
</evidence>
<dbReference type="PANTHER" id="PTHR34300">
    <property type="entry name" value="QUEUOSINE PRECURSOR TRANSPORTER-RELATED"/>
    <property type="match status" value="1"/>
</dbReference>
<dbReference type="GO" id="GO:0005886">
    <property type="term" value="C:plasma membrane"/>
    <property type="evidence" value="ECO:0007669"/>
    <property type="project" value="UniProtKB-SubCell"/>
</dbReference>
<keyword evidence="1" id="KW-1133">Transmembrane helix</keyword>
<dbReference type="HAMAP" id="MF_02088">
    <property type="entry name" value="Q_prec_transport"/>
    <property type="match status" value="1"/>
</dbReference>
<accession>A0A0N8HA94</accession>
<keyword evidence="1" id="KW-0812">Transmembrane</keyword>
<dbReference type="GO" id="GO:0022857">
    <property type="term" value="F:transmembrane transporter activity"/>
    <property type="evidence" value="ECO:0007669"/>
    <property type="project" value="UniProtKB-UniRule"/>
</dbReference>
<comment type="function">
    <text evidence="1">Involved in the import of queuosine (Q) precursors, required for Q precursor salvage.</text>
</comment>
<evidence type="ECO:0000256" key="1">
    <source>
        <dbReference type="HAMAP-Rule" id="MF_02088"/>
    </source>
</evidence>
<keyword evidence="1" id="KW-0472">Membrane</keyword>
<feature type="transmembrane region" description="Helical" evidence="1">
    <location>
        <begin position="138"/>
        <end position="159"/>
    </location>
</feature>
<dbReference type="AlphaFoldDB" id="A0A0N8HA94"/>
<dbReference type="EMBL" id="LGTQ01000005">
    <property type="protein sequence ID" value="KPM49540.1"/>
    <property type="molecule type" value="Genomic_DNA"/>
</dbReference>
<protein>
    <recommendedName>
        <fullName evidence="1">Probable queuosine precursor transporter</fullName>
        <shortName evidence="1">Q precursor transporter</shortName>
    </recommendedName>
</protein>
<feature type="transmembrane region" description="Helical" evidence="1">
    <location>
        <begin position="84"/>
        <end position="103"/>
    </location>
</feature>
<keyword evidence="3" id="KW-1185">Reference proteome</keyword>
<organism evidence="2 3">
    <name type="scientific">Jiulongibacter sediminis</name>
    <dbReference type="NCBI Taxonomy" id="1605367"/>
    <lineage>
        <taxon>Bacteria</taxon>
        <taxon>Pseudomonadati</taxon>
        <taxon>Bacteroidota</taxon>
        <taxon>Cytophagia</taxon>
        <taxon>Cytophagales</taxon>
        <taxon>Leadbetterellaceae</taxon>
        <taxon>Jiulongibacter</taxon>
    </lineage>
</organism>
<comment type="similarity">
    <text evidence="1">Belongs to the vitamin uptake transporter (VUT/ECF) (TC 2.A.88) family. Q precursor transporter subfamily.</text>
</comment>
<sequence>METKKQKLYIILCGIFLTNAITAEIIGAKIFSLSDTLGMDIKGFSFLGMDMGFALSAGTLNWPIVFIISDVINEYFGKKGVKFISYLTAALITFSFAVIYLAVSVRPAEFWLDVNSTDTQGNPININEGFKMIFRQGMGIIIGSIAAFLIGQILDALVFHRLRRITENRLVWLRATGSTVFSQFFDSFLVIFIAFYVFGNWSFNQVIQVGTNNYLYKFLVAIALTPLVYLAHFLIDKWLGKENSKELISEATNAD</sequence>
<comment type="caution">
    <text evidence="2">The sequence shown here is derived from an EMBL/GenBank/DDBJ whole genome shotgun (WGS) entry which is preliminary data.</text>
</comment>
<feature type="transmembrane region" description="Helical" evidence="1">
    <location>
        <begin position="9"/>
        <end position="31"/>
    </location>
</feature>
<dbReference type="NCBIfam" id="TIGR00697">
    <property type="entry name" value="queuosine precursor transporter"/>
    <property type="match status" value="1"/>
</dbReference>
<feature type="transmembrane region" description="Helical" evidence="1">
    <location>
        <begin position="171"/>
        <end position="198"/>
    </location>
</feature>
<dbReference type="PANTHER" id="PTHR34300:SF2">
    <property type="entry name" value="QUEUOSINE PRECURSOR TRANSPORTER-RELATED"/>
    <property type="match status" value="1"/>
</dbReference>
<dbReference type="STRING" id="1605367.AFM12_02755"/>
<dbReference type="PATRIC" id="fig|1605367.3.peg.1894"/>
<feature type="transmembrane region" description="Helical" evidence="1">
    <location>
        <begin position="218"/>
        <end position="235"/>
    </location>
</feature>
<dbReference type="Pfam" id="PF02592">
    <property type="entry name" value="Vut_1"/>
    <property type="match status" value="1"/>
</dbReference>
<dbReference type="InterPro" id="IPR003744">
    <property type="entry name" value="YhhQ"/>
</dbReference>
<reference evidence="2 3" key="1">
    <citation type="submission" date="2015-07" db="EMBL/GenBank/DDBJ databases">
        <title>The draft genome sequence of Leadbetterella sp. JN14-9.</title>
        <authorList>
            <person name="Liu Y."/>
            <person name="Du J."/>
            <person name="Shao Z."/>
        </authorList>
    </citation>
    <scope>NUCLEOTIDE SEQUENCE [LARGE SCALE GENOMIC DNA]</scope>
    <source>
        <strain evidence="2 3">JN14-9</strain>
    </source>
</reference>
<gene>
    <name evidence="2" type="ORF">AFM12_02755</name>
</gene>
<evidence type="ECO:0000313" key="3">
    <source>
        <dbReference type="Proteomes" id="UP000050454"/>
    </source>
</evidence>
<dbReference type="RefSeq" id="WP_055143742.1">
    <property type="nucleotide sequence ID" value="NZ_JXSZ01000005.1"/>
</dbReference>